<feature type="region of interest" description="Disordered" evidence="1">
    <location>
        <begin position="53"/>
        <end position="75"/>
    </location>
</feature>
<dbReference type="EMBL" id="BAAAGU010000027">
    <property type="protein sequence ID" value="GAA0649498.1"/>
    <property type="molecule type" value="Genomic_DNA"/>
</dbReference>
<feature type="compositionally biased region" description="Polar residues" evidence="1">
    <location>
        <begin position="55"/>
        <end position="65"/>
    </location>
</feature>
<feature type="region of interest" description="Disordered" evidence="1">
    <location>
        <begin position="1"/>
        <end position="36"/>
    </location>
</feature>
<name>A0ABN1HHG8_9ACTN</name>
<feature type="compositionally biased region" description="Basic and acidic residues" evidence="1">
    <location>
        <begin position="19"/>
        <end position="29"/>
    </location>
</feature>
<proteinExistence type="predicted"/>
<dbReference type="Proteomes" id="UP001500724">
    <property type="component" value="Unassembled WGS sequence"/>
</dbReference>
<accession>A0ABN1HHG8</accession>
<evidence type="ECO:0000313" key="2">
    <source>
        <dbReference type="EMBL" id="GAA0649498.1"/>
    </source>
</evidence>
<comment type="caution">
    <text evidence="2">The sequence shown here is derived from an EMBL/GenBank/DDBJ whole genome shotgun (WGS) entry which is preliminary data.</text>
</comment>
<organism evidence="2 3">
    <name type="scientific">Streptomyces thermocarboxydovorans</name>
    <dbReference type="NCBI Taxonomy" id="59298"/>
    <lineage>
        <taxon>Bacteria</taxon>
        <taxon>Bacillati</taxon>
        <taxon>Actinomycetota</taxon>
        <taxon>Actinomycetes</taxon>
        <taxon>Kitasatosporales</taxon>
        <taxon>Streptomycetaceae</taxon>
        <taxon>Streptomyces</taxon>
    </lineage>
</organism>
<reference evidence="2 3" key="1">
    <citation type="journal article" date="2019" name="Int. J. Syst. Evol. Microbiol.">
        <title>The Global Catalogue of Microorganisms (GCM) 10K type strain sequencing project: providing services to taxonomists for standard genome sequencing and annotation.</title>
        <authorList>
            <consortium name="The Broad Institute Genomics Platform"/>
            <consortium name="The Broad Institute Genome Sequencing Center for Infectious Disease"/>
            <person name="Wu L."/>
            <person name="Ma J."/>
        </authorList>
    </citation>
    <scope>NUCLEOTIDE SEQUENCE [LARGE SCALE GENOMIC DNA]</scope>
    <source>
        <strain evidence="2 3">JCM 10367</strain>
    </source>
</reference>
<evidence type="ECO:0000256" key="1">
    <source>
        <dbReference type="SAM" id="MobiDB-lite"/>
    </source>
</evidence>
<keyword evidence="3" id="KW-1185">Reference proteome</keyword>
<protein>
    <submittedName>
        <fullName evidence="2">Uncharacterized protein</fullName>
    </submittedName>
</protein>
<gene>
    <name evidence="2" type="ORF">GCM10009535_29370</name>
</gene>
<evidence type="ECO:0000313" key="3">
    <source>
        <dbReference type="Proteomes" id="UP001500724"/>
    </source>
</evidence>
<sequence length="75" mass="7923">MHHLDGEHPVQAGVQGPVDRCHPADRDPGVDAIPAVEHLPDQRVLKGRVHAGSLRATTGPQTPFTPVQGPIAAEL</sequence>